<protein>
    <submittedName>
        <fullName evidence="3">Nif11-like leader peptide family natural product</fullName>
    </submittedName>
</protein>
<evidence type="ECO:0000313" key="3">
    <source>
        <dbReference type="EMBL" id="NWJ46209.1"/>
    </source>
</evidence>
<gene>
    <name evidence="3" type="ORF">HXX08_10045</name>
    <name evidence="4" type="ORF">OZ401_001353</name>
</gene>
<evidence type="ECO:0000259" key="2">
    <source>
        <dbReference type="Pfam" id="PF07862"/>
    </source>
</evidence>
<reference evidence="4" key="2">
    <citation type="journal article" date="2024" name="Nature">
        <title>Anoxygenic phototroph of the Chloroflexota uses a type I reaction centre.</title>
        <authorList>
            <person name="Tsuji J.M."/>
            <person name="Shaw N.A."/>
            <person name="Nagashima S."/>
            <person name="Venkiteswaran J.J."/>
            <person name="Schiff S.L."/>
            <person name="Watanabe T."/>
            <person name="Fukui M."/>
            <person name="Hanada S."/>
            <person name="Tank M."/>
            <person name="Neufeld J.D."/>
        </authorList>
    </citation>
    <scope>NUCLEOTIDE SEQUENCE</scope>
    <source>
        <strain evidence="4">L227-S17</strain>
    </source>
</reference>
<dbReference type="Proteomes" id="UP001431572">
    <property type="component" value="Chromosome 1"/>
</dbReference>
<reference evidence="3 5" key="1">
    <citation type="submission" date="2020-06" db="EMBL/GenBank/DDBJ databases">
        <title>Anoxygenic phototrophic Chloroflexota member uses a Type I reaction center.</title>
        <authorList>
            <person name="Tsuji J.M."/>
            <person name="Shaw N.A."/>
            <person name="Nagashima S."/>
            <person name="Venkiteswaran J."/>
            <person name="Schiff S.L."/>
            <person name="Hanada S."/>
            <person name="Tank M."/>
            <person name="Neufeld J.D."/>
        </authorList>
    </citation>
    <scope>NUCLEOTIDE SEQUENCE [LARGE SCALE GENOMIC DNA]</scope>
    <source>
        <strain evidence="3">L227-S17</strain>
    </source>
</reference>
<proteinExistence type="predicted"/>
<dbReference type="NCBIfam" id="TIGR03798">
    <property type="entry name" value="leader_Nif11"/>
    <property type="match status" value="1"/>
</dbReference>
<dbReference type="RefSeq" id="WP_341467471.1">
    <property type="nucleotide sequence ID" value="NZ_CP128399.1"/>
</dbReference>
<dbReference type="InterPro" id="IPR022516">
    <property type="entry name" value="CHP03798_Ocin"/>
</dbReference>
<dbReference type="EMBL" id="CP128399">
    <property type="protein sequence ID" value="WJW65585.1"/>
    <property type="molecule type" value="Genomic_DNA"/>
</dbReference>
<name>A0A8T7M1T9_9CHLR</name>
<dbReference type="Pfam" id="PF07862">
    <property type="entry name" value="Nif11"/>
    <property type="match status" value="1"/>
</dbReference>
<feature type="compositionally biased region" description="Polar residues" evidence="1">
    <location>
        <begin position="88"/>
        <end position="103"/>
    </location>
</feature>
<dbReference type="Proteomes" id="UP000521676">
    <property type="component" value="Unassembled WGS sequence"/>
</dbReference>
<evidence type="ECO:0000313" key="5">
    <source>
        <dbReference type="Proteomes" id="UP000521676"/>
    </source>
</evidence>
<dbReference type="EMBL" id="JACATZ010000001">
    <property type="protein sequence ID" value="NWJ46209.1"/>
    <property type="molecule type" value="Genomic_DNA"/>
</dbReference>
<keyword evidence="6" id="KW-1185">Reference proteome</keyword>
<evidence type="ECO:0000313" key="6">
    <source>
        <dbReference type="Proteomes" id="UP001431572"/>
    </source>
</evidence>
<dbReference type="InterPro" id="IPR012903">
    <property type="entry name" value="Nif11"/>
</dbReference>
<evidence type="ECO:0000256" key="1">
    <source>
        <dbReference type="SAM" id="MobiDB-lite"/>
    </source>
</evidence>
<dbReference type="AlphaFoldDB" id="A0A8T7M1T9"/>
<sequence length="112" mass="11290">MSEQAASEFLENMDKDDALRSKVVSLGNNISADVVVALAAENGYSFTSEELIAAGSTRIAPGASGELPDEALDQVAGGGSVTISWGSRNIRGNSAINPGNLNPGSMGGIGGH</sequence>
<feature type="domain" description="Nif11" evidence="2">
    <location>
        <begin position="1"/>
        <end position="51"/>
    </location>
</feature>
<evidence type="ECO:0000313" key="4">
    <source>
        <dbReference type="EMBL" id="WJW65585.1"/>
    </source>
</evidence>
<organism evidence="3 5">
    <name type="scientific">Candidatus Chlorohelix allophototropha</name>
    <dbReference type="NCBI Taxonomy" id="3003348"/>
    <lineage>
        <taxon>Bacteria</taxon>
        <taxon>Bacillati</taxon>
        <taxon>Chloroflexota</taxon>
        <taxon>Chloroflexia</taxon>
        <taxon>Candidatus Chloroheliales</taxon>
        <taxon>Candidatus Chloroheliaceae</taxon>
        <taxon>Candidatus Chlorohelix</taxon>
    </lineage>
</organism>
<feature type="region of interest" description="Disordered" evidence="1">
    <location>
        <begin position="88"/>
        <end position="112"/>
    </location>
</feature>
<accession>A0A8T7M1T9</accession>